<evidence type="ECO:0000256" key="12">
    <source>
        <dbReference type="ARBA" id="ARBA00022967"/>
    </source>
</evidence>
<dbReference type="Pfam" id="PF13246">
    <property type="entry name" value="Cation_ATPase"/>
    <property type="match status" value="1"/>
</dbReference>
<dbReference type="SUPFAM" id="SSF56784">
    <property type="entry name" value="HAD-like"/>
    <property type="match status" value="1"/>
</dbReference>
<dbReference type="Proteomes" id="UP000245609">
    <property type="component" value="Unassembled WGS sequence"/>
</dbReference>
<comment type="catalytic activity">
    <reaction evidence="21">
        <text>Na(+)(in) + ATP + H2O = Na(+)(out) + ADP + phosphate + H(+)</text>
        <dbReference type="Rhea" id="RHEA:14633"/>
        <dbReference type="ChEBI" id="CHEBI:15377"/>
        <dbReference type="ChEBI" id="CHEBI:15378"/>
        <dbReference type="ChEBI" id="CHEBI:29101"/>
        <dbReference type="ChEBI" id="CHEBI:30616"/>
        <dbReference type="ChEBI" id="CHEBI:43474"/>
        <dbReference type="ChEBI" id="CHEBI:456216"/>
        <dbReference type="EC" id="7.2.2.3"/>
    </reaction>
    <physiologicalReaction direction="left-to-right" evidence="21">
        <dbReference type="Rhea" id="RHEA:14634"/>
    </physiologicalReaction>
</comment>
<keyword evidence="14" id="KW-0915">Sodium</keyword>
<feature type="transmembrane region" description="Helical" evidence="23">
    <location>
        <begin position="908"/>
        <end position="926"/>
    </location>
</feature>
<keyword evidence="7" id="KW-0479">Metal-binding</keyword>
<evidence type="ECO:0000256" key="15">
    <source>
        <dbReference type="ARBA" id="ARBA00023065"/>
    </source>
</evidence>
<feature type="transmembrane region" description="Helical" evidence="23">
    <location>
        <begin position="276"/>
        <end position="302"/>
    </location>
</feature>
<dbReference type="SUPFAM" id="SSF81660">
    <property type="entry name" value="Metal cation-transporting ATPase, ATP-binding domain N"/>
    <property type="match status" value="1"/>
</dbReference>
<evidence type="ECO:0000256" key="11">
    <source>
        <dbReference type="ARBA" id="ARBA00022958"/>
    </source>
</evidence>
<dbReference type="Pfam" id="PF00122">
    <property type="entry name" value="E1-E2_ATPase"/>
    <property type="match status" value="1"/>
</dbReference>
<dbReference type="InterPro" id="IPR059000">
    <property type="entry name" value="ATPase_P-type_domA"/>
</dbReference>
<evidence type="ECO:0000256" key="17">
    <source>
        <dbReference type="ARBA" id="ARBA00023201"/>
    </source>
</evidence>
<comment type="subcellular location">
    <subcellularLocation>
        <location evidence="2">Cell membrane</location>
        <topology evidence="2">Multi-pass membrane protein</topology>
    </subcellularLocation>
</comment>
<dbReference type="EMBL" id="MBFS01001776">
    <property type="protein sequence ID" value="PVV00644.1"/>
    <property type="molecule type" value="Genomic_DNA"/>
</dbReference>
<dbReference type="InterPro" id="IPR036412">
    <property type="entry name" value="HAD-like_sf"/>
</dbReference>
<dbReference type="Gene3D" id="3.40.1110.10">
    <property type="entry name" value="Calcium-transporting ATPase, cytoplasmic domain N"/>
    <property type="match status" value="1"/>
</dbReference>
<dbReference type="GO" id="GO:0005886">
    <property type="term" value="C:plasma membrane"/>
    <property type="evidence" value="ECO:0007669"/>
    <property type="project" value="UniProtKB-SubCell"/>
</dbReference>
<evidence type="ECO:0000256" key="22">
    <source>
        <dbReference type="ARBA" id="ARBA00073741"/>
    </source>
</evidence>
<dbReference type="Pfam" id="PF00690">
    <property type="entry name" value="Cation_ATPase_N"/>
    <property type="match status" value="1"/>
</dbReference>
<dbReference type="SUPFAM" id="SSF81665">
    <property type="entry name" value="Calcium ATPase, transmembrane domain M"/>
    <property type="match status" value="1"/>
</dbReference>
<evidence type="ECO:0000256" key="21">
    <source>
        <dbReference type="ARBA" id="ARBA00049499"/>
    </source>
</evidence>
<dbReference type="InterPro" id="IPR023299">
    <property type="entry name" value="ATPase_P-typ_cyto_dom_N"/>
</dbReference>
<evidence type="ECO:0000256" key="8">
    <source>
        <dbReference type="ARBA" id="ARBA00022741"/>
    </source>
</evidence>
<evidence type="ECO:0000259" key="24">
    <source>
        <dbReference type="SMART" id="SM00831"/>
    </source>
</evidence>
<dbReference type="InterPro" id="IPR006414">
    <property type="entry name" value="P-type_ATPase_IID"/>
</dbReference>
<evidence type="ECO:0000256" key="4">
    <source>
        <dbReference type="ARBA" id="ARBA00022475"/>
    </source>
</evidence>
<protein>
    <recommendedName>
        <fullName evidence="22">Sodium/potassium exporting P-type ATPase 1</fullName>
        <ecNumber evidence="19">7.2.2.3</ecNumber>
    </recommendedName>
</protein>
<evidence type="ECO:0000256" key="18">
    <source>
        <dbReference type="ARBA" id="ARBA00035017"/>
    </source>
</evidence>
<dbReference type="InterPro" id="IPR023298">
    <property type="entry name" value="ATPase_P-typ_TM_dom_sf"/>
</dbReference>
<keyword evidence="17" id="KW-0739">Sodium transport</keyword>
<keyword evidence="8" id="KW-0547">Nucleotide-binding</keyword>
<dbReference type="SUPFAM" id="SSF81653">
    <property type="entry name" value="Calcium ATPase, transduction domain A"/>
    <property type="match status" value="1"/>
</dbReference>
<dbReference type="EC" id="7.2.2.3" evidence="19"/>
<feature type="transmembrane region" description="Helical" evidence="23">
    <location>
        <begin position="819"/>
        <end position="841"/>
    </location>
</feature>
<dbReference type="InterPro" id="IPR018303">
    <property type="entry name" value="ATPase_P-typ_P_site"/>
</dbReference>
<comment type="cofactor">
    <cofactor evidence="1">
        <name>Mg(2+)</name>
        <dbReference type="ChEBI" id="CHEBI:18420"/>
    </cofactor>
</comment>
<keyword evidence="4" id="KW-1003">Cell membrane</keyword>
<comment type="catalytic activity">
    <reaction evidence="20">
        <text>K(+)(in) + ATP + H2O = K(+)(out) + ADP + phosphate + H(+)</text>
        <dbReference type="Rhea" id="RHEA:75815"/>
        <dbReference type="ChEBI" id="CHEBI:15377"/>
        <dbReference type="ChEBI" id="CHEBI:15378"/>
        <dbReference type="ChEBI" id="CHEBI:29103"/>
        <dbReference type="ChEBI" id="CHEBI:30616"/>
        <dbReference type="ChEBI" id="CHEBI:43474"/>
        <dbReference type="ChEBI" id="CHEBI:456216"/>
    </reaction>
</comment>
<feature type="transmembrane region" description="Helical" evidence="23">
    <location>
        <begin position="58"/>
        <end position="81"/>
    </location>
</feature>
<feature type="transmembrane region" description="Helical" evidence="23">
    <location>
        <begin position="87"/>
        <end position="106"/>
    </location>
</feature>
<dbReference type="STRING" id="133381.A0A2T9Z7S7"/>
<organism evidence="25 26">
    <name type="scientific">Smittium megazygosporum</name>
    <dbReference type="NCBI Taxonomy" id="133381"/>
    <lineage>
        <taxon>Eukaryota</taxon>
        <taxon>Fungi</taxon>
        <taxon>Fungi incertae sedis</taxon>
        <taxon>Zoopagomycota</taxon>
        <taxon>Kickxellomycotina</taxon>
        <taxon>Harpellomycetes</taxon>
        <taxon>Harpellales</taxon>
        <taxon>Legeriomycetaceae</taxon>
        <taxon>Smittium</taxon>
    </lineage>
</organism>
<feature type="transmembrane region" description="Helical" evidence="23">
    <location>
        <begin position="249"/>
        <end position="270"/>
    </location>
</feature>
<feature type="transmembrane region" description="Helical" evidence="23">
    <location>
        <begin position="938"/>
        <end position="960"/>
    </location>
</feature>
<evidence type="ECO:0000256" key="16">
    <source>
        <dbReference type="ARBA" id="ARBA00023136"/>
    </source>
</evidence>
<dbReference type="InterPro" id="IPR004014">
    <property type="entry name" value="ATPase_P-typ_cation-transptr_N"/>
</dbReference>
<keyword evidence="6 23" id="KW-0812">Transmembrane</keyword>
<dbReference type="InterPro" id="IPR008250">
    <property type="entry name" value="ATPase_P-typ_transduc_dom_A_sf"/>
</dbReference>
<name>A0A2T9Z7S7_9FUNG</name>
<evidence type="ECO:0000256" key="6">
    <source>
        <dbReference type="ARBA" id="ARBA00022692"/>
    </source>
</evidence>
<evidence type="ECO:0000256" key="19">
    <source>
        <dbReference type="ARBA" id="ARBA00035029"/>
    </source>
</evidence>
<dbReference type="SFLD" id="SFLDG00002">
    <property type="entry name" value="C1.7:_P-type_atpase_like"/>
    <property type="match status" value="1"/>
</dbReference>
<keyword evidence="12" id="KW-1278">Translocase</keyword>
<keyword evidence="9" id="KW-0067">ATP-binding</keyword>
<dbReference type="SFLD" id="SFLDF00027">
    <property type="entry name" value="p-type_atpase"/>
    <property type="match status" value="1"/>
</dbReference>
<dbReference type="InterPro" id="IPR001757">
    <property type="entry name" value="P_typ_ATPase"/>
</dbReference>
<dbReference type="NCBIfam" id="TIGR01523">
    <property type="entry name" value="ATPase-IID_K-Na"/>
    <property type="match status" value="1"/>
</dbReference>
<evidence type="ECO:0000256" key="7">
    <source>
        <dbReference type="ARBA" id="ARBA00022723"/>
    </source>
</evidence>
<dbReference type="SMART" id="SM00831">
    <property type="entry name" value="Cation_ATPase_N"/>
    <property type="match status" value="1"/>
</dbReference>
<reference evidence="25 26" key="1">
    <citation type="journal article" date="2018" name="MBio">
        <title>Comparative Genomics Reveals the Core Gene Toolbox for the Fungus-Insect Symbiosis.</title>
        <authorList>
            <person name="Wang Y."/>
            <person name="Stata M."/>
            <person name="Wang W."/>
            <person name="Stajich J.E."/>
            <person name="White M.M."/>
            <person name="Moncalvo J.M."/>
        </authorList>
    </citation>
    <scope>NUCLEOTIDE SEQUENCE [LARGE SCALE GENOMIC DNA]</scope>
    <source>
        <strain evidence="25 26">SC-DP-2</strain>
    </source>
</reference>
<evidence type="ECO:0000256" key="20">
    <source>
        <dbReference type="ARBA" id="ARBA00048599"/>
    </source>
</evidence>
<dbReference type="FunFam" id="2.70.150.10:FF:000016">
    <property type="entry name" value="Calcium-transporting P-type ATPase putative"/>
    <property type="match status" value="1"/>
</dbReference>
<keyword evidence="26" id="KW-1185">Reference proteome</keyword>
<dbReference type="Gene3D" id="1.20.1110.10">
    <property type="entry name" value="Calcium-transporting ATPase, transmembrane domain"/>
    <property type="match status" value="1"/>
</dbReference>
<dbReference type="InterPro" id="IPR044492">
    <property type="entry name" value="P_typ_ATPase_HD_dom"/>
</dbReference>
<evidence type="ECO:0000256" key="13">
    <source>
        <dbReference type="ARBA" id="ARBA00022989"/>
    </source>
</evidence>
<comment type="caution">
    <text evidence="25">The sequence shown here is derived from an EMBL/GenBank/DDBJ whole genome shotgun (WGS) entry which is preliminary data.</text>
</comment>
<evidence type="ECO:0000313" key="25">
    <source>
        <dbReference type="EMBL" id="PVV00644.1"/>
    </source>
</evidence>
<evidence type="ECO:0000256" key="9">
    <source>
        <dbReference type="ARBA" id="ARBA00022840"/>
    </source>
</evidence>
<keyword evidence="15" id="KW-0406">Ion transport</keyword>
<dbReference type="PANTHER" id="PTHR42861">
    <property type="entry name" value="CALCIUM-TRANSPORTING ATPASE"/>
    <property type="match status" value="1"/>
</dbReference>
<evidence type="ECO:0000256" key="10">
    <source>
        <dbReference type="ARBA" id="ARBA00022842"/>
    </source>
</evidence>
<dbReference type="InterPro" id="IPR006068">
    <property type="entry name" value="ATPase_P-typ_cation-transptr_C"/>
</dbReference>
<dbReference type="GO" id="GO:0140352">
    <property type="term" value="P:export from cell"/>
    <property type="evidence" value="ECO:0007669"/>
    <property type="project" value="UniProtKB-ARBA"/>
</dbReference>
<dbReference type="FunFam" id="3.40.50.1000:FF:000028">
    <property type="entry name" value="Calcium-transporting P-type ATPase, putative"/>
    <property type="match status" value="1"/>
</dbReference>
<keyword evidence="16 23" id="KW-0472">Membrane</keyword>
<dbReference type="Pfam" id="PF08282">
    <property type="entry name" value="Hydrolase_3"/>
    <property type="match status" value="1"/>
</dbReference>
<proteinExistence type="inferred from homology"/>
<dbReference type="PROSITE" id="PS00154">
    <property type="entry name" value="ATPASE_E1_E2"/>
    <property type="match status" value="1"/>
</dbReference>
<feature type="domain" description="Cation-transporting P-type ATPase N-terminal" evidence="24">
    <location>
        <begin position="9"/>
        <end position="83"/>
    </location>
</feature>
<feature type="transmembrane region" description="Helical" evidence="23">
    <location>
        <begin position="870"/>
        <end position="887"/>
    </location>
</feature>
<accession>A0A2T9Z7S7</accession>
<evidence type="ECO:0000256" key="3">
    <source>
        <dbReference type="ARBA" id="ARBA00022448"/>
    </source>
</evidence>
<keyword evidence="3" id="KW-0813">Transport</keyword>
<evidence type="ECO:0000256" key="1">
    <source>
        <dbReference type="ARBA" id="ARBA00001946"/>
    </source>
</evidence>
<evidence type="ECO:0000256" key="14">
    <source>
        <dbReference type="ARBA" id="ARBA00023053"/>
    </source>
</evidence>
<evidence type="ECO:0000256" key="23">
    <source>
        <dbReference type="SAM" id="Phobius"/>
    </source>
</evidence>
<dbReference type="Pfam" id="PF00689">
    <property type="entry name" value="Cation_ATPase_C"/>
    <property type="match status" value="1"/>
</dbReference>
<dbReference type="OrthoDB" id="116380at2759"/>
<dbReference type="PRINTS" id="PR00121">
    <property type="entry name" value="NAKATPASE"/>
</dbReference>
<dbReference type="GO" id="GO:0005524">
    <property type="term" value="F:ATP binding"/>
    <property type="evidence" value="ECO:0007669"/>
    <property type="project" value="UniProtKB-KW"/>
</dbReference>
<keyword evidence="13 23" id="KW-1133">Transmembrane helix</keyword>
<dbReference type="InterPro" id="IPR023214">
    <property type="entry name" value="HAD_sf"/>
</dbReference>
<comment type="similarity">
    <text evidence="18">Belongs to the cation transport ATPase (P-type) (TC 3.A.3) family. Type IID subfamily.</text>
</comment>
<keyword evidence="5" id="KW-0633">Potassium transport</keyword>
<dbReference type="PRINTS" id="PR00119">
    <property type="entry name" value="CATATPASE"/>
</dbReference>
<sequence>MSAEPSFTDYHTLTSEEALQRLEASASSGLSDDQVSLRLATYGENALVGENGVSALKVLIAQFTNVLVVILAAASALSFAVKDFAEATVILLVLFINAAIGFFQEYKAEKTVESLKKMTSPNAQVLRNGTIAPLPTSELVPGDIILLTSGDVVGADCRLLETINLETDEALLTGEALPIHKDYTTVCKTDDSVGDRFNLVYSSTTVTKGRGRAVVYATGMSTEVGKIAKKLMAGNKKRKTKLAKSLDKMALVLLAVAIVLAIIVFAANRFKINSEVILYAVSLAIAVIPEGLVAIVTLTMAIGMRRMSKQKALVRQLNSIEILGSVTDICSDKTGTLTQSKMVLVRAFIPSNELYHIDGLGLEPIGNVYKAISSNESDSTINRNSKAEVLVEDSNMSPSLELLVKGASLCNNAVLKYDNETGEWSSAGDPTETALQVFATKLQHSKEILVNRQGYKILYEYPFDSGIKRMTVIAQSPDGTVFAFLKGATEKITECCTQSPLNPEIGVNSSSNLYSALEPHIESMAADGLRVISIAYKIISPSELECISSNTPREQIEQNFNYIGMVGIYDPPRPESRDSVIKCHQAGIVVRMLTGDHPATATAIAKQVAIIQDSKRISDKLDSTSVGINNLVMVARDFDAMTIEQIDALPELPVVIARCTPETKVKLIEALHRRKAVVAMTGDGVNDSPSLKYADVGIAMGMAGSDVAKQASAIILTDDNFATIVRAVAEGRRMFSNIAKFATELIGSNVAELVCLTVGLAFRDLNGRTVFPLSPVAILANNMLTGTPPAMALGVERALPENMTNPPRDPAKGLFTWEVVSDIIVQGAFIGGISITCYWLRLDVFGDGNLGSGCNIGYNPSCDTVFKARGVNFACLTLMILNFAYSCRDTRRQTLSIPMLKRVFENRGLVFSYLLAWVITMIALYVPKVNTSIFKQHYITWEWSMVFIAFIVQFIFDAIYKYLKQFIFPPTFRATQSQLLLQKSSQGKIIEEK</sequence>
<dbReference type="SFLD" id="SFLDS00003">
    <property type="entry name" value="Haloacid_Dehalogenase"/>
    <property type="match status" value="1"/>
</dbReference>
<dbReference type="GO" id="GO:0008554">
    <property type="term" value="F:P-type sodium transporter activity"/>
    <property type="evidence" value="ECO:0007669"/>
    <property type="project" value="UniProtKB-EC"/>
</dbReference>
<dbReference type="AlphaFoldDB" id="A0A2T9Z7S7"/>
<dbReference type="Gene3D" id="3.40.50.1000">
    <property type="entry name" value="HAD superfamily/HAD-like"/>
    <property type="match status" value="1"/>
</dbReference>
<gene>
    <name evidence="25" type="ORF">BB560_004965</name>
</gene>
<dbReference type="GO" id="GO:0006813">
    <property type="term" value="P:potassium ion transport"/>
    <property type="evidence" value="ECO:0007669"/>
    <property type="project" value="UniProtKB-KW"/>
</dbReference>
<keyword evidence="11" id="KW-0630">Potassium</keyword>
<evidence type="ECO:0000256" key="2">
    <source>
        <dbReference type="ARBA" id="ARBA00004651"/>
    </source>
</evidence>
<dbReference type="NCBIfam" id="TIGR01494">
    <property type="entry name" value="ATPase_P-type"/>
    <property type="match status" value="2"/>
</dbReference>
<dbReference type="Gene3D" id="2.70.150.10">
    <property type="entry name" value="Calcium-transporting ATPase, cytoplasmic transduction domain A"/>
    <property type="match status" value="1"/>
</dbReference>
<evidence type="ECO:0000256" key="5">
    <source>
        <dbReference type="ARBA" id="ARBA00022538"/>
    </source>
</evidence>
<keyword evidence="10" id="KW-0460">Magnesium</keyword>
<evidence type="ECO:0000313" key="26">
    <source>
        <dbReference type="Proteomes" id="UP000245609"/>
    </source>
</evidence>
<dbReference type="GO" id="GO:0046872">
    <property type="term" value="F:metal ion binding"/>
    <property type="evidence" value="ECO:0007669"/>
    <property type="project" value="UniProtKB-KW"/>
</dbReference>
<dbReference type="GO" id="GO:0016887">
    <property type="term" value="F:ATP hydrolysis activity"/>
    <property type="evidence" value="ECO:0007669"/>
    <property type="project" value="InterPro"/>
</dbReference>